<dbReference type="EMBL" id="JANQDX010000011">
    <property type="protein sequence ID" value="KAL0916518.1"/>
    <property type="molecule type" value="Genomic_DNA"/>
</dbReference>
<sequence length="166" mass="18374">MLIFARVCVLINKNFPLPKVNISVAGHIFSLKIVNDWKSSPCSGCDSLVYLVSPCSCKLQDLKNEDNVIVENDRGRSKTRNIWKMSSRSSKSSQPPNLNPLSLQFDLKIFNIQVLQGLEDHLAGSQAGIVEDYFISAQKNNIDLLNDIAKVQPVSKVSLASGKSNR</sequence>
<reference evidence="1 2" key="1">
    <citation type="journal article" date="2024" name="Plant Biotechnol. J.">
        <title>Dendrobium thyrsiflorum genome and its molecular insights into genes involved in important horticultural traits.</title>
        <authorList>
            <person name="Chen B."/>
            <person name="Wang J.Y."/>
            <person name="Zheng P.J."/>
            <person name="Li K.L."/>
            <person name="Liang Y.M."/>
            <person name="Chen X.F."/>
            <person name="Zhang C."/>
            <person name="Zhao X."/>
            <person name="He X."/>
            <person name="Zhang G.Q."/>
            <person name="Liu Z.J."/>
            <person name="Xu Q."/>
        </authorList>
    </citation>
    <scope>NUCLEOTIDE SEQUENCE [LARGE SCALE GENOMIC DNA]</scope>
    <source>
        <strain evidence="1">GZMU011</strain>
    </source>
</reference>
<comment type="caution">
    <text evidence="1">The sequence shown here is derived from an EMBL/GenBank/DDBJ whole genome shotgun (WGS) entry which is preliminary data.</text>
</comment>
<evidence type="ECO:0000313" key="1">
    <source>
        <dbReference type="EMBL" id="KAL0916518.1"/>
    </source>
</evidence>
<organism evidence="1 2">
    <name type="scientific">Dendrobium thyrsiflorum</name>
    <name type="common">Pinecone-like raceme dendrobium</name>
    <name type="synonym">Orchid</name>
    <dbReference type="NCBI Taxonomy" id="117978"/>
    <lineage>
        <taxon>Eukaryota</taxon>
        <taxon>Viridiplantae</taxon>
        <taxon>Streptophyta</taxon>
        <taxon>Embryophyta</taxon>
        <taxon>Tracheophyta</taxon>
        <taxon>Spermatophyta</taxon>
        <taxon>Magnoliopsida</taxon>
        <taxon>Liliopsida</taxon>
        <taxon>Asparagales</taxon>
        <taxon>Orchidaceae</taxon>
        <taxon>Epidendroideae</taxon>
        <taxon>Malaxideae</taxon>
        <taxon>Dendrobiinae</taxon>
        <taxon>Dendrobium</taxon>
    </lineage>
</organism>
<evidence type="ECO:0000313" key="2">
    <source>
        <dbReference type="Proteomes" id="UP001552299"/>
    </source>
</evidence>
<protein>
    <submittedName>
        <fullName evidence="1">Uncharacterized protein</fullName>
    </submittedName>
</protein>
<dbReference type="AlphaFoldDB" id="A0ABD0UUP2"/>
<keyword evidence="2" id="KW-1185">Reference proteome</keyword>
<proteinExistence type="predicted"/>
<accession>A0ABD0UUP2</accession>
<gene>
    <name evidence="1" type="ORF">M5K25_014038</name>
</gene>
<dbReference type="Proteomes" id="UP001552299">
    <property type="component" value="Unassembled WGS sequence"/>
</dbReference>
<name>A0ABD0UUP2_DENTH</name>